<dbReference type="AlphaFoldDB" id="A0A5C1YIE2"/>
<dbReference type="InterPro" id="IPR052956">
    <property type="entry name" value="Mesenchyme-surface_protein"/>
</dbReference>
<evidence type="ECO:0000256" key="2">
    <source>
        <dbReference type="SAM" id="Phobius"/>
    </source>
</evidence>
<dbReference type="Pfam" id="PF22494">
    <property type="entry name" value="choice_anch_I"/>
    <property type="match status" value="1"/>
</dbReference>
<keyword evidence="2" id="KW-0472">Membrane</keyword>
<dbReference type="Pfam" id="PF13449">
    <property type="entry name" value="Phytase-like"/>
    <property type="match status" value="1"/>
</dbReference>
<keyword evidence="3" id="KW-0732">Signal</keyword>
<feature type="signal peptide" evidence="3">
    <location>
        <begin position="1"/>
        <end position="30"/>
    </location>
</feature>
<feature type="chain" id="PRO_5039144726" evidence="3">
    <location>
        <begin position="31"/>
        <end position="961"/>
    </location>
</feature>
<reference evidence="6 7" key="1">
    <citation type="submission" date="2019-09" db="EMBL/GenBank/DDBJ databases">
        <title>Genome sequencing of strain KACC 19306.</title>
        <authorList>
            <person name="Heo J."/>
            <person name="Kim S.-J."/>
            <person name="Kim J.-S."/>
            <person name="Hong S.-B."/>
            <person name="Kwon S.-W."/>
        </authorList>
    </citation>
    <scope>NUCLEOTIDE SEQUENCE [LARGE SCALE GENOMIC DNA]</scope>
    <source>
        <strain evidence="6 7">KACC 19306</strain>
    </source>
</reference>
<dbReference type="SUPFAM" id="SSF50969">
    <property type="entry name" value="YVTN repeat-like/Quinoprotein amine dehydrogenase"/>
    <property type="match status" value="1"/>
</dbReference>
<evidence type="ECO:0000313" key="6">
    <source>
        <dbReference type="EMBL" id="QEO14817.1"/>
    </source>
</evidence>
<dbReference type="InterPro" id="IPR011044">
    <property type="entry name" value="Quino_amine_DH_bsu"/>
</dbReference>
<evidence type="ECO:0000259" key="4">
    <source>
        <dbReference type="Pfam" id="PF13449"/>
    </source>
</evidence>
<dbReference type="EMBL" id="CP043505">
    <property type="protein sequence ID" value="QEO14817.1"/>
    <property type="molecule type" value="Genomic_DNA"/>
</dbReference>
<evidence type="ECO:0000259" key="5">
    <source>
        <dbReference type="Pfam" id="PF22494"/>
    </source>
</evidence>
<accession>A0A5C1YIE2</accession>
<evidence type="ECO:0000256" key="1">
    <source>
        <dbReference type="SAM" id="MobiDB-lite"/>
    </source>
</evidence>
<name>A0A5C1YIE2_9MICO</name>
<organism evidence="6 7">
    <name type="scientific">Agromyces intestinalis</name>
    <dbReference type="NCBI Taxonomy" id="2592652"/>
    <lineage>
        <taxon>Bacteria</taxon>
        <taxon>Bacillati</taxon>
        <taxon>Actinomycetota</taxon>
        <taxon>Actinomycetes</taxon>
        <taxon>Micrococcales</taxon>
        <taxon>Microbacteriaceae</taxon>
        <taxon>Agromyces</taxon>
    </lineage>
</organism>
<evidence type="ECO:0000313" key="7">
    <source>
        <dbReference type="Proteomes" id="UP000324678"/>
    </source>
</evidence>
<dbReference type="PANTHER" id="PTHR46928">
    <property type="entry name" value="MESENCHYME-SPECIFIC CELL SURFACE GLYCOPROTEIN"/>
    <property type="match status" value="1"/>
</dbReference>
<feature type="region of interest" description="Disordered" evidence="1">
    <location>
        <begin position="796"/>
        <end position="828"/>
    </location>
</feature>
<keyword evidence="7" id="KW-1185">Reference proteome</keyword>
<dbReference type="PANTHER" id="PTHR46928:SF1">
    <property type="entry name" value="MESENCHYME-SPECIFIC CELL SURFACE GLYCOPROTEIN"/>
    <property type="match status" value="1"/>
</dbReference>
<dbReference type="Proteomes" id="UP000324678">
    <property type="component" value="Chromosome"/>
</dbReference>
<gene>
    <name evidence="6" type="ORF">FLP10_10660</name>
</gene>
<dbReference type="RefSeq" id="WP_149160836.1">
    <property type="nucleotide sequence ID" value="NZ_CP043505.1"/>
</dbReference>
<feature type="domain" description="Choice-of-anchor I" evidence="5">
    <location>
        <begin position="343"/>
        <end position="427"/>
    </location>
</feature>
<keyword evidence="2" id="KW-1133">Transmembrane helix</keyword>
<protein>
    <submittedName>
        <fullName evidence="6">Esterase-like activity of phytase family protein</fullName>
    </submittedName>
</protein>
<dbReference type="OrthoDB" id="1016457at2"/>
<feature type="domain" description="Phytase-like" evidence="4">
    <location>
        <begin position="496"/>
        <end position="775"/>
    </location>
</feature>
<dbReference type="InterPro" id="IPR055188">
    <property type="entry name" value="Choice_anch_I"/>
</dbReference>
<feature type="transmembrane region" description="Helical" evidence="2">
    <location>
        <begin position="934"/>
        <end position="953"/>
    </location>
</feature>
<proteinExistence type="predicted"/>
<keyword evidence="2" id="KW-0812">Transmembrane</keyword>
<evidence type="ECO:0000256" key="3">
    <source>
        <dbReference type="SAM" id="SignalP"/>
    </source>
</evidence>
<feature type="compositionally biased region" description="Acidic residues" evidence="1">
    <location>
        <begin position="804"/>
        <end position="816"/>
    </location>
</feature>
<dbReference type="InterPro" id="IPR027372">
    <property type="entry name" value="Phytase-like_dom"/>
</dbReference>
<dbReference type="KEGG" id="ail:FLP10_10660"/>
<sequence length="961" mass="97277">MSRPLSIAALAVASIIAAGAAGAAAAPALAADGEPEASVAPFARTATYPVFQNVPDGVDPAEATVAEISTITDDGTVVYTDALGKRIGFVDVTDPSNPVGTGTVELAELGHADDQPTSVAAYGDFVLVVIDETGGEFTAPKGRLDVLRVSDRTVVRSIDLGGQPDSIAISNDGAYAAIAIENQRDEEFTPEGGDEGDLPQLPGGFVQVLGLGGDGRDPADPATWTLDAVSFLNDDGTPIDVIAAAGLDTPEDPEPEYVAINSRNELAVTLQENNGIAIIDLATREVTRAFSAGSVAVSGIDVKKDARIDLTGSIPATPREPDAIAWIGDDRLATANEGDWKGGTRGWTVFDAADGDVVWDAGNTFERLAVQHGLANNDRAAKKGSEPEGLAVAEFDGTPYAFVASERSNFIAVYDVSDPAAPAFVQVLFSTNGPEGILPVPGRDLLVVSSETDDSSVNVRASVNVYVFGEAPAGTIAQPSLVSGVDASSADGAPIGWQALGALAGNPTDATHVWAASDVAVAPSTVYSIDVSRTPAVVDRAIHISDEQGAPVALDIEGLAVDGDGGFWLALEGATGAANQLVHTDGLGLIDRRVDLPADVTAHVGKWGLEGVTVTGSGADAQLWVAIQRPLWTDPANAAAGTVDGDDVTRIGRYDLAGGEWSWYGYRLEHTSVAGDWLGLSEITAIDDDTFALIERDKLNGPAAAVKRVTTVDLPAGAGATDASLAAGGTLPILEKRTAIDVLAALRATHGWTQEKLEGFAIAADGQLYAVTDNDGLADATGETVFLRLGDADAVFGGGTGEEPGGEEPGGEEPGGEEPGQPDAPSITLGASTVVAGGTVVVSGTGFEPEASVRFELRSEPVALGGATAAADGTLSFTATIPASTPAGAHTLVAILPDGTEVSAALTVAAAAAPVGSATGASGDLASTGVEPGWALGLAGLVLAAGGAAAVVGTRRRRQAA</sequence>